<keyword evidence="18" id="KW-1185">Reference proteome</keyword>
<keyword evidence="7 15" id="KW-0235">DNA replication</keyword>
<feature type="binding site" evidence="15">
    <location>
        <position position="104"/>
    </location>
    <ligand>
        <name>Mg(2+)</name>
        <dbReference type="ChEBI" id="CHEBI:18420"/>
    </ligand>
</feature>
<keyword evidence="8 15" id="KW-0479">Metal-binding</keyword>
<dbReference type="Gene3D" id="3.40.1170.60">
    <property type="match status" value="1"/>
</dbReference>
<dbReference type="EMBL" id="QZCH01000001">
    <property type="protein sequence ID" value="RJG51249.1"/>
    <property type="molecule type" value="Genomic_DNA"/>
</dbReference>
<dbReference type="Pfam" id="PF11798">
    <property type="entry name" value="IMS_HHH"/>
    <property type="match status" value="1"/>
</dbReference>
<dbReference type="AlphaFoldDB" id="A0A418YJU8"/>
<dbReference type="Pfam" id="PF11799">
    <property type="entry name" value="IMS_C"/>
    <property type="match status" value="1"/>
</dbReference>
<dbReference type="GO" id="GO:0003887">
    <property type="term" value="F:DNA-directed DNA polymerase activity"/>
    <property type="evidence" value="ECO:0007669"/>
    <property type="project" value="UniProtKB-UniRule"/>
</dbReference>
<dbReference type="GO" id="GO:0042276">
    <property type="term" value="P:error-prone translesion synthesis"/>
    <property type="evidence" value="ECO:0007669"/>
    <property type="project" value="TreeGrafter"/>
</dbReference>
<reference evidence="17 18" key="1">
    <citation type="submission" date="2018-09" db="EMBL/GenBank/DDBJ databases">
        <authorList>
            <person name="Wang F."/>
        </authorList>
    </citation>
    <scope>NUCLEOTIDE SEQUENCE [LARGE SCALE GENOMIC DNA]</scope>
    <source>
        <strain evidence="17 18">PLHSC7-2</strain>
    </source>
</reference>
<comment type="catalytic activity">
    <reaction evidence="14 15">
        <text>DNA(n) + a 2'-deoxyribonucleoside 5'-triphosphate = DNA(n+1) + diphosphate</text>
        <dbReference type="Rhea" id="RHEA:22508"/>
        <dbReference type="Rhea" id="RHEA-COMP:17339"/>
        <dbReference type="Rhea" id="RHEA-COMP:17340"/>
        <dbReference type="ChEBI" id="CHEBI:33019"/>
        <dbReference type="ChEBI" id="CHEBI:61560"/>
        <dbReference type="ChEBI" id="CHEBI:173112"/>
        <dbReference type="EC" id="2.7.7.7"/>
    </reaction>
</comment>
<evidence type="ECO:0000313" key="18">
    <source>
        <dbReference type="Proteomes" id="UP000283255"/>
    </source>
</evidence>
<organism evidence="17 18">
    <name type="scientific">Motilimonas pumila</name>
    <dbReference type="NCBI Taxonomy" id="2303987"/>
    <lineage>
        <taxon>Bacteria</taxon>
        <taxon>Pseudomonadati</taxon>
        <taxon>Pseudomonadota</taxon>
        <taxon>Gammaproteobacteria</taxon>
        <taxon>Alteromonadales</taxon>
        <taxon>Alteromonadales genera incertae sedis</taxon>
        <taxon>Motilimonas</taxon>
    </lineage>
</organism>
<keyword evidence="9 15" id="KW-0227">DNA damage</keyword>
<dbReference type="Gene3D" id="3.30.70.270">
    <property type="match status" value="1"/>
</dbReference>
<evidence type="ECO:0000256" key="7">
    <source>
        <dbReference type="ARBA" id="ARBA00022705"/>
    </source>
</evidence>
<reference evidence="17 18" key="2">
    <citation type="submission" date="2019-01" db="EMBL/GenBank/DDBJ databases">
        <title>Motilimonas pumilus sp. nov., isolated from the gut of sea cucumber (Apostichopus japonicus).</title>
        <authorList>
            <person name="Wang F.-Q."/>
            <person name="Ren L.-H."/>
            <person name="Lin Y.-W."/>
            <person name="Sun G.-H."/>
            <person name="Du Z.-J."/>
            <person name="Zhao J.-X."/>
            <person name="Liu X.-J."/>
            <person name="Liu L.-J."/>
        </authorList>
    </citation>
    <scope>NUCLEOTIDE SEQUENCE [LARGE SCALE GENOMIC DNA]</scope>
    <source>
        <strain evidence="17 18">PLHSC7-2</strain>
    </source>
</reference>
<dbReference type="GO" id="GO:0000287">
    <property type="term" value="F:magnesium ion binding"/>
    <property type="evidence" value="ECO:0007669"/>
    <property type="project" value="UniProtKB-UniRule"/>
</dbReference>
<dbReference type="FunFam" id="3.40.1170.60:FF:000001">
    <property type="entry name" value="DNA polymerase IV"/>
    <property type="match status" value="1"/>
</dbReference>
<feature type="domain" description="UmuC" evidence="16">
    <location>
        <begin position="5"/>
        <end position="186"/>
    </location>
</feature>
<comment type="function">
    <text evidence="15">Poorly processive, error-prone DNA polymerase involved in untargeted mutagenesis. Copies undamaged DNA at stalled replication forks, which arise in vivo from mismatched or misaligned primer ends. These misaligned primers can be extended by PolIV. Exhibits no 3'-5' exonuclease (proofreading) activity. May be involved in translesional synthesis, in conjunction with the beta clamp from PolIII.</text>
</comment>
<dbReference type="InterPro" id="IPR043502">
    <property type="entry name" value="DNA/RNA_pol_sf"/>
</dbReference>
<keyword evidence="12 15" id="KW-0238">DNA-binding</keyword>
<dbReference type="PROSITE" id="PS50173">
    <property type="entry name" value="UMUC"/>
    <property type="match status" value="1"/>
</dbReference>
<evidence type="ECO:0000256" key="15">
    <source>
        <dbReference type="HAMAP-Rule" id="MF_01113"/>
    </source>
</evidence>
<dbReference type="SUPFAM" id="SSF100879">
    <property type="entry name" value="Lesion bypass DNA polymerase (Y-family), little finger domain"/>
    <property type="match status" value="1"/>
</dbReference>
<comment type="subcellular location">
    <subcellularLocation>
        <location evidence="1 15">Cytoplasm</location>
    </subcellularLocation>
</comment>
<accession>A0A418YJU8</accession>
<dbReference type="CDD" id="cd03586">
    <property type="entry name" value="PolY_Pol_IV_kappa"/>
    <property type="match status" value="1"/>
</dbReference>
<dbReference type="Gene3D" id="3.30.1490.100">
    <property type="entry name" value="DNA polymerase, Y-family, little finger domain"/>
    <property type="match status" value="1"/>
</dbReference>
<dbReference type="InterPro" id="IPR050116">
    <property type="entry name" value="DNA_polymerase-Y"/>
</dbReference>
<evidence type="ECO:0000256" key="11">
    <source>
        <dbReference type="ARBA" id="ARBA00022932"/>
    </source>
</evidence>
<dbReference type="HAMAP" id="MF_01113">
    <property type="entry name" value="DNApol_IV"/>
    <property type="match status" value="1"/>
</dbReference>
<name>A0A418YJU8_9GAMM</name>
<evidence type="ECO:0000256" key="12">
    <source>
        <dbReference type="ARBA" id="ARBA00023125"/>
    </source>
</evidence>
<evidence type="ECO:0000256" key="10">
    <source>
        <dbReference type="ARBA" id="ARBA00022842"/>
    </source>
</evidence>
<dbReference type="InterPro" id="IPR017961">
    <property type="entry name" value="DNA_pol_Y-fam_little_finger"/>
</dbReference>
<dbReference type="PANTHER" id="PTHR11076:SF33">
    <property type="entry name" value="DNA POLYMERASE KAPPA"/>
    <property type="match status" value="1"/>
</dbReference>
<dbReference type="Gene3D" id="1.10.150.20">
    <property type="entry name" value="5' to 3' exonuclease, C-terminal subdomain"/>
    <property type="match status" value="1"/>
</dbReference>
<feature type="active site" evidence="15">
    <location>
        <position position="105"/>
    </location>
</feature>
<dbReference type="InterPro" id="IPR022880">
    <property type="entry name" value="DNApol_IV"/>
</dbReference>
<dbReference type="Proteomes" id="UP000283255">
    <property type="component" value="Unassembled WGS sequence"/>
</dbReference>
<protein>
    <recommendedName>
        <fullName evidence="15">DNA polymerase IV</fullName>
        <shortName evidence="15">Pol IV</shortName>
        <ecNumber evidence="15">2.7.7.7</ecNumber>
    </recommendedName>
</protein>
<dbReference type="EC" id="2.7.7.7" evidence="15"/>
<keyword evidence="11 15" id="KW-0239">DNA-directed DNA polymerase</keyword>
<comment type="subunit">
    <text evidence="15">Monomer.</text>
</comment>
<dbReference type="OrthoDB" id="9808813at2"/>
<keyword evidence="5 15" id="KW-0808">Transferase</keyword>
<keyword evidence="10 15" id="KW-0460">Magnesium</keyword>
<evidence type="ECO:0000256" key="6">
    <source>
        <dbReference type="ARBA" id="ARBA00022695"/>
    </source>
</evidence>
<dbReference type="GO" id="GO:0009432">
    <property type="term" value="P:SOS response"/>
    <property type="evidence" value="ECO:0007669"/>
    <property type="project" value="TreeGrafter"/>
</dbReference>
<evidence type="ECO:0000256" key="14">
    <source>
        <dbReference type="ARBA" id="ARBA00049244"/>
    </source>
</evidence>
<dbReference type="GO" id="GO:0006261">
    <property type="term" value="P:DNA-templated DNA replication"/>
    <property type="evidence" value="ECO:0007669"/>
    <property type="project" value="UniProtKB-UniRule"/>
</dbReference>
<dbReference type="PANTHER" id="PTHR11076">
    <property type="entry name" value="DNA REPAIR POLYMERASE UMUC / TRANSFERASE FAMILY MEMBER"/>
    <property type="match status" value="1"/>
</dbReference>
<gene>
    <name evidence="15" type="primary">dinB</name>
    <name evidence="17" type="ORF">D1Z90_00500</name>
</gene>
<evidence type="ECO:0000313" key="17">
    <source>
        <dbReference type="EMBL" id="RJG51249.1"/>
    </source>
</evidence>
<dbReference type="GO" id="GO:0006281">
    <property type="term" value="P:DNA repair"/>
    <property type="evidence" value="ECO:0007669"/>
    <property type="project" value="UniProtKB-UniRule"/>
</dbReference>
<evidence type="ECO:0000256" key="9">
    <source>
        <dbReference type="ARBA" id="ARBA00022763"/>
    </source>
</evidence>
<keyword evidence="3 15" id="KW-0515">Mutator protein</keyword>
<dbReference type="GO" id="GO:0005829">
    <property type="term" value="C:cytosol"/>
    <property type="evidence" value="ECO:0007669"/>
    <property type="project" value="TreeGrafter"/>
</dbReference>
<dbReference type="InterPro" id="IPR043128">
    <property type="entry name" value="Rev_trsase/Diguanyl_cyclase"/>
</dbReference>
<sequence length="356" mass="39514">MTRKIIHIDMDCFYAAVEMRDNPSLKNIPIAIGGAVSRRGVIATCNYLARQFGVKSAMPTHQALKVCPELTLVPGRMALYKEISTQIHQILLRYSNIIEPLSLDEAYLDVTDSKLFSGSATYIAQDIRRAIEQEIGLTASAGVAPVKFLAKIASDENKPNGLCVIHPGEVEAFVASMPLGKVPGVGKVTEQKLADDGLFTGRDILAYPKEQLLSQYGKMGRVLLERAQGIDNRPVVTERVRKSVGVERTLVKNITSVEQCEQVLAHLYQELNRRVERAQAQDRIRSLGIKVKFADFQLRSAEQQTAYLDASLTTPLLLQILQRHQGKEIRLLGLSAHLEEQAQARPQQLTLLDALH</sequence>
<dbReference type="RefSeq" id="WP_119908797.1">
    <property type="nucleotide sequence ID" value="NZ_QZCH01000001.1"/>
</dbReference>
<keyword evidence="4 15" id="KW-0963">Cytoplasm</keyword>
<evidence type="ECO:0000259" key="16">
    <source>
        <dbReference type="PROSITE" id="PS50173"/>
    </source>
</evidence>
<evidence type="ECO:0000256" key="3">
    <source>
        <dbReference type="ARBA" id="ARBA00022457"/>
    </source>
</evidence>
<evidence type="ECO:0000256" key="5">
    <source>
        <dbReference type="ARBA" id="ARBA00022679"/>
    </source>
</evidence>
<dbReference type="InterPro" id="IPR001126">
    <property type="entry name" value="UmuC"/>
</dbReference>
<evidence type="ECO:0000256" key="1">
    <source>
        <dbReference type="ARBA" id="ARBA00004496"/>
    </source>
</evidence>
<dbReference type="InterPro" id="IPR024728">
    <property type="entry name" value="PolY_HhH_motif"/>
</dbReference>
<dbReference type="Pfam" id="PF00817">
    <property type="entry name" value="IMS"/>
    <property type="match status" value="1"/>
</dbReference>
<keyword evidence="13 15" id="KW-0234">DNA repair</keyword>
<dbReference type="InterPro" id="IPR036775">
    <property type="entry name" value="DNA_pol_Y-fam_lit_finger_sf"/>
</dbReference>
<feature type="binding site" evidence="15">
    <location>
        <position position="9"/>
    </location>
    <ligand>
        <name>Mg(2+)</name>
        <dbReference type="ChEBI" id="CHEBI:18420"/>
    </ligand>
</feature>
<dbReference type="NCBIfam" id="NF002677">
    <property type="entry name" value="PRK02406.1"/>
    <property type="match status" value="1"/>
</dbReference>
<keyword evidence="6 15" id="KW-0548">Nucleotidyltransferase</keyword>
<evidence type="ECO:0000256" key="4">
    <source>
        <dbReference type="ARBA" id="ARBA00022490"/>
    </source>
</evidence>
<evidence type="ECO:0000256" key="13">
    <source>
        <dbReference type="ARBA" id="ARBA00023204"/>
    </source>
</evidence>
<comment type="caution">
    <text evidence="17">The sequence shown here is derived from an EMBL/GenBank/DDBJ whole genome shotgun (WGS) entry which is preliminary data.</text>
</comment>
<dbReference type="SUPFAM" id="SSF56672">
    <property type="entry name" value="DNA/RNA polymerases"/>
    <property type="match status" value="1"/>
</dbReference>
<comment type="similarity">
    <text evidence="2 15">Belongs to the DNA polymerase type-Y family.</text>
</comment>
<proteinExistence type="inferred from homology"/>
<dbReference type="GO" id="GO:0003684">
    <property type="term" value="F:damaged DNA binding"/>
    <property type="evidence" value="ECO:0007669"/>
    <property type="project" value="InterPro"/>
</dbReference>
<comment type="cofactor">
    <cofactor evidence="15">
        <name>Mg(2+)</name>
        <dbReference type="ChEBI" id="CHEBI:18420"/>
    </cofactor>
    <text evidence="15">Binds 2 magnesium ions per subunit.</text>
</comment>
<evidence type="ECO:0000256" key="8">
    <source>
        <dbReference type="ARBA" id="ARBA00022723"/>
    </source>
</evidence>
<evidence type="ECO:0000256" key="2">
    <source>
        <dbReference type="ARBA" id="ARBA00010945"/>
    </source>
</evidence>
<feature type="site" description="Substrate discrimination" evidence="15">
    <location>
        <position position="14"/>
    </location>
</feature>